<reference evidence="2 3" key="1">
    <citation type="journal article" date="2020" name="ISME J.">
        <title>Comparative genomics reveals insights into cyanobacterial evolution and habitat adaptation.</title>
        <authorList>
            <person name="Chen M.Y."/>
            <person name="Teng W.K."/>
            <person name="Zhao L."/>
            <person name="Hu C.X."/>
            <person name="Zhou Y.K."/>
            <person name="Han B.P."/>
            <person name="Song L.R."/>
            <person name="Shu W.S."/>
        </authorList>
    </citation>
    <scope>NUCLEOTIDE SEQUENCE [LARGE SCALE GENOMIC DNA]</scope>
    <source>
        <strain evidence="2 3">FACHB-248</strain>
    </source>
</reference>
<evidence type="ECO:0000313" key="2">
    <source>
        <dbReference type="EMBL" id="MBD2608034.1"/>
    </source>
</evidence>
<evidence type="ECO:0000313" key="3">
    <source>
        <dbReference type="Proteomes" id="UP000660380"/>
    </source>
</evidence>
<comment type="caution">
    <text evidence="2">The sequence shown here is derived from an EMBL/GenBank/DDBJ whole genome shotgun (WGS) entry which is preliminary data.</text>
</comment>
<protein>
    <submittedName>
        <fullName evidence="2">DUF1345 domain-containing protein</fullName>
    </submittedName>
</protein>
<keyword evidence="1" id="KW-1133">Transmembrane helix</keyword>
<dbReference type="RefSeq" id="WP_029634017.1">
    <property type="nucleotide sequence ID" value="NZ_JACJTA010000081.1"/>
</dbReference>
<evidence type="ECO:0000256" key="1">
    <source>
        <dbReference type="SAM" id="Phobius"/>
    </source>
</evidence>
<dbReference type="Proteomes" id="UP000660380">
    <property type="component" value="Unassembled WGS sequence"/>
</dbReference>
<keyword evidence="3" id="KW-1185">Reference proteome</keyword>
<dbReference type="InterPro" id="IPR009781">
    <property type="entry name" value="DUF1345"/>
</dbReference>
<feature type="transmembrane region" description="Helical" evidence="1">
    <location>
        <begin position="207"/>
        <end position="233"/>
    </location>
</feature>
<keyword evidence="1" id="KW-0472">Membrane</keyword>
<name>A0ABR8GY30_9CYAN</name>
<proteinExistence type="predicted"/>
<dbReference type="EMBL" id="JACJTA010000081">
    <property type="protein sequence ID" value="MBD2608034.1"/>
    <property type="molecule type" value="Genomic_DNA"/>
</dbReference>
<accession>A0ABR8GY30</accession>
<gene>
    <name evidence="2" type="ORF">H6G81_26835</name>
</gene>
<sequence length="235" mass="26336">MRSPDLPNYIKKIDSRHRLATSICLATFVLVILPHSLHLPTRILAAWNCGIYCLLTLSLVMMFKATPQTMRRNAKLEYQGRVAIFILIVAAACASVLAIGFLLTDKGISPMLLTLHVLLAVTTIIGSWLLVHTVFAQQYARNYYQDHESSNEQIAGGLDFPSDVSRQAPLGLRQPDFWDFLYFSFVIGMTSQVSDVQTTSRDMRRLALLHGILSFFFNTTILAMSINIIASLINK</sequence>
<keyword evidence="1" id="KW-0812">Transmembrane</keyword>
<feature type="transmembrane region" description="Helical" evidence="1">
    <location>
        <begin position="43"/>
        <end position="63"/>
    </location>
</feature>
<feature type="transmembrane region" description="Helical" evidence="1">
    <location>
        <begin position="20"/>
        <end position="37"/>
    </location>
</feature>
<organism evidence="2 3">
    <name type="scientific">Scytonema hofmannii FACHB-248</name>
    <dbReference type="NCBI Taxonomy" id="1842502"/>
    <lineage>
        <taxon>Bacteria</taxon>
        <taxon>Bacillati</taxon>
        <taxon>Cyanobacteriota</taxon>
        <taxon>Cyanophyceae</taxon>
        <taxon>Nostocales</taxon>
        <taxon>Scytonemataceae</taxon>
        <taxon>Scytonema</taxon>
    </lineage>
</organism>
<dbReference type="Pfam" id="PF07077">
    <property type="entry name" value="DUF1345"/>
    <property type="match status" value="1"/>
</dbReference>
<feature type="transmembrane region" description="Helical" evidence="1">
    <location>
        <begin position="115"/>
        <end position="135"/>
    </location>
</feature>
<feature type="transmembrane region" description="Helical" evidence="1">
    <location>
        <begin position="84"/>
        <end position="103"/>
    </location>
</feature>